<dbReference type="OrthoDB" id="2750312at2759"/>
<proteinExistence type="predicted"/>
<dbReference type="EMBL" id="ML143609">
    <property type="protein sequence ID" value="TBU21422.1"/>
    <property type="molecule type" value="Genomic_DNA"/>
</dbReference>
<gene>
    <name evidence="1" type="ORF">BD311DRAFT_831489</name>
</gene>
<evidence type="ECO:0008006" key="2">
    <source>
        <dbReference type="Google" id="ProtNLM"/>
    </source>
</evidence>
<sequence length="117" mass="13025">RIAQVDSKRCPACDLAPETVMHFLLQCPAYASARSQHLSHLGRRASAKCHGLECGLGVLGQVLQDHQVLQVHQDQWTWSRPLVLAKPGGWSWPRPLVLTKTTKTIPRPESRPEPSTC</sequence>
<evidence type="ECO:0000313" key="1">
    <source>
        <dbReference type="EMBL" id="TBU21422.1"/>
    </source>
</evidence>
<feature type="non-terminal residue" evidence="1">
    <location>
        <position position="1"/>
    </location>
</feature>
<dbReference type="AlphaFoldDB" id="A0A4Q9M6H5"/>
<name>A0A4Q9M6H5_9APHY</name>
<protein>
    <recommendedName>
        <fullName evidence="2">Reverse transcriptase zinc-binding domain-containing protein</fullName>
    </recommendedName>
</protein>
<reference evidence="1" key="1">
    <citation type="submission" date="2019-01" db="EMBL/GenBank/DDBJ databases">
        <title>Draft genome sequences of three monokaryotic isolates of the white-rot basidiomycete fungus Dichomitus squalens.</title>
        <authorList>
            <consortium name="DOE Joint Genome Institute"/>
            <person name="Lopez S.C."/>
            <person name="Andreopoulos B."/>
            <person name="Pangilinan J."/>
            <person name="Lipzen A."/>
            <person name="Riley R."/>
            <person name="Ahrendt S."/>
            <person name="Ng V."/>
            <person name="Barry K."/>
            <person name="Daum C."/>
            <person name="Grigoriev I.V."/>
            <person name="Hilden K.S."/>
            <person name="Makela M.R."/>
            <person name="de Vries R.P."/>
        </authorList>
    </citation>
    <scope>NUCLEOTIDE SEQUENCE [LARGE SCALE GENOMIC DNA]</scope>
    <source>
        <strain evidence="1">OM18370.1</strain>
    </source>
</reference>
<organism evidence="1">
    <name type="scientific">Dichomitus squalens</name>
    <dbReference type="NCBI Taxonomy" id="114155"/>
    <lineage>
        <taxon>Eukaryota</taxon>
        <taxon>Fungi</taxon>
        <taxon>Dikarya</taxon>
        <taxon>Basidiomycota</taxon>
        <taxon>Agaricomycotina</taxon>
        <taxon>Agaricomycetes</taxon>
        <taxon>Polyporales</taxon>
        <taxon>Polyporaceae</taxon>
        <taxon>Dichomitus</taxon>
    </lineage>
</organism>
<dbReference type="Proteomes" id="UP000292957">
    <property type="component" value="Unassembled WGS sequence"/>
</dbReference>
<accession>A0A4Q9M6H5</accession>